<comment type="caution">
    <text evidence="3">The sequence shown here is derived from an EMBL/GenBank/DDBJ whole genome shotgun (WGS) entry which is preliminary data.</text>
</comment>
<evidence type="ECO:0000313" key="4">
    <source>
        <dbReference type="Proteomes" id="UP000682403"/>
    </source>
</evidence>
<dbReference type="InterPro" id="IPR029069">
    <property type="entry name" value="HotDog_dom_sf"/>
</dbReference>
<dbReference type="InterPro" id="IPR050563">
    <property type="entry name" value="4-hydroxybenzoyl-CoA_TE"/>
</dbReference>
<evidence type="ECO:0000256" key="2">
    <source>
        <dbReference type="ARBA" id="ARBA00022801"/>
    </source>
</evidence>
<evidence type="ECO:0000256" key="1">
    <source>
        <dbReference type="ARBA" id="ARBA00005953"/>
    </source>
</evidence>
<accession>A0ABS5LEI1</accession>
<proteinExistence type="inferred from homology"/>
<dbReference type="Pfam" id="PF13279">
    <property type="entry name" value="4HBT_2"/>
    <property type="match status" value="1"/>
</dbReference>
<dbReference type="InterPro" id="IPR006684">
    <property type="entry name" value="YbgC/YbaW"/>
</dbReference>
<dbReference type="Gene3D" id="3.10.129.10">
    <property type="entry name" value="Hotdog Thioesterase"/>
    <property type="match status" value="1"/>
</dbReference>
<dbReference type="RefSeq" id="WP_211558292.1">
    <property type="nucleotide sequence ID" value="NZ_JAGVRK010000001.1"/>
</dbReference>
<dbReference type="PIRSF" id="PIRSF003230">
    <property type="entry name" value="YbgC"/>
    <property type="match status" value="1"/>
</dbReference>
<sequence length="141" mass="16159">MFTSKTEVDVRYAETDQMGIVYHANYLVWMEIGRTKLIEDLGFSYASMEEQGVLSPVIDLNVEYKKPLKYGQKASIHTWVQEYTGVKVVYGYEMYTPAGELAIRAVSSHVCVKKDTFRPINIKKTFPDWDAAYKNALRSEG</sequence>
<protein>
    <submittedName>
        <fullName evidence="3">Acyl-CoA thioesterase</fullName>
    </submittedName>
</protein>
<keyword evidence="4" id="KW-1185">Reference proteome</keyword>
<dbReference type="CDD" id="cd00586">
    <property type="entry name" value="4HBT"/>
    <property type="match status" value="1"/>
</dbReference>
<reference evidence="3 4" key="1">
    <citation type="submission" date="2021-04" db="EMBL/GenBank/DDBJ databases">
        <title>Metabacillus sp. strain KIGAM252 whole genome sequence.</title>
        <authorList>
            <person name="Seo M.-J."/>
            <person name="Cho E.-S."/>
            <person name="Hwang C.Y."/>
            <person name="Yoon D.J."/>
        </authorList>
    </citation>
    <scope>NUCLEOTIDE SEQUENCE [LARGE SCALE GENOMIC DNA]</scope>
    <source>
        <strain evidence="3 4">KIGAM252</strain>
    </source>
</reference>
<gene>
    <name evidence="3" type="ORF">J9317_10115</name>
</gene>
<dbReference type="SUPFAM" id="SSF54637">
    <property type="entry name" value="Thioesterase/thiol ester dehydrase-isomerase"/>
    <property type="match status" value="1"/>
</dbReference>
<keyword evidence="2" id="KW-0378">Hydrolase</keyword>
<dbReference type="PANTHER" id="PTHR31793:SF27">
    <property type="entry name" value="NOVEL THIOESTERASE SUPERFAMILY DOMAIN AND SAPOSIN A-TYPE DOMAIN CONTAINING PROTEIN (0610012H03RIK)"/>
    <property type="match status" value="1"/>
</dbReference>
<evidence type="ECO:0000313" key="3">
    <source>
        <dbReference type="EMBL" id="MBS2969116.1"/>
    </source>
</evidence>
<dbReference type="EMBL" id="JAGVRK010000001">
    <property type="protein sequence ID" value="MBS2969116.1"/>
    <property type="molecule type" value="Genomic_DNA"/>
</dbReference>
<dbReference type="NCBIfam" id="TIGR00051">
    <property type="entry name" value="YbgC/FadM family acyl-CoA thioesterase"/>
    <property type="match status" value="1"/>
</dbReference>
<name>A0ABS5LEI1_9BACI</name>
<dbReference type="PANTHER" id="PTHR31793">
    <property type="entry name" value="4-HYDROXYBENZOYL-COA THIOESTERASE FAMILY MEMBER"/>
    <property type="match status" value="1"/>
</dbReference>
<organism evidence="3 4">
    <name type="scientific">Metabacillus flavus</name>
    <dbReference type="NCBI Taxonomy" id="2823519"/>
    <lineage>
        <taxon>Bacteria</taxon>
        <taxon>Bacillati</taxon>
        <taxon>Bacillota</taxon>
        <taxon>Bacilli</taxon>
        <taxon>Bacillales</taxon>
        <taxon>Bacillaceae</taxon>
        <taxon>Metabacillus</taxon>
    </lineage>
</organism>
<comment type="similarity">
    <text evidence="1">Belongs to the 4-hydroxybenzoyl-CoA thioesterase family.</text>
</comment>
<dbReference type="Proteomes" id="UP000682403">
    <property type="component" value="Unassembled WGS sequence"/>
</dbReference>